<feature type="transmembrane region" description="Helical" evidence="1">
    <location>
        <begin position="47"/>
        <end position="67"/>
    </location>
</feature>
<keyword evidence="2" id="KW-0496">Mitochondrion</keyword>
<dbReference type="CTD" id="4541"/>
<dbReference type="OrthoDB" id="6630478at2759"/>
<dbReference type="AlphaFoldDB" id="Q5FYG1"/>
<dbReference type="GeneID" id="3332281"/>
<evidence type="ECO:0000256" key="1">
    <source>
        <dbReference type="SAM" id="Phobius"/>
    </source>
</evidence>
<feature type="transmembrane region" description="Helical" evidence="1">
    <location>
        <begin position="79"/>
        <end position="98"/>
    </location>
</feature>
<keyword evidence="1" id="KW-0812">Transmembrane</keyword>
<accession>Q5FYG1</accession>
<reference evidence="2" key="1">
    <citation type="submission" date="2005-01" db="EMBL/GenBank/DDBJ databases">
        <title>Nucleotide sequence of the mitochondrion of Homalodisca coagulata.</title>
        <authorList>
            <person name="Baumann L."/>
            <person name="Baumann P."/>
        </authorList>
    </citation>
    <scope>NUCLEOTIDE SEQUENCE</scope>
</reference>
<feature type="transmembrane region" description="Helical" evidence="1">
    <location>
        <begin position="21"/>
        <end position="41"/>
    </location>
</feature>
<protein>
    <submittedName>
        <fullName evidence="2">NADH dehydrogenase subunit 6</fullName>
    </submittedName>
</protein>
<dbReference type="RefSeq" id="YP_214936.1">
    <property type="nucleotide sequence ID" value="NC_006899.1"/>
</dbReference>
<dbReference type="EMBL" id="AY875213">
    <property type="protein sequence ID" value="AAW69415.1"/>
    <property type="molecule type" value="Genomic_DNA"/>
</dbReference>
<keyword evidence="1" id="KW-0472">Membrane</keyword>
<evidence type="ECO:0000313" key="2">
    <source>
        <dbReference type="EMBL" id="AAW69415.1"/>
    </source>
</evidence>
<geneLocation type="mitochondrion" evidence="2"/>
<proteinExistence type="predicted"/>
<organism evidence="2">
    <name type="scientific">Homalodisca vitripennis</name>
    <name type="common">Glassy-winged sharpshooter</name>
    <name type="synonym">Homalodisca coagulata</name>
    <dbReference type="NCBI Taxonomy" id="197043"/>
    <lineage>
        <taxon>Eukaryota</taxon>
        <taxon>Metazoa</taxon>
        <taxon>Ecdysozoa</taxon>
        <taxon>Arthropoda</taxon>
        <taxon>Hexapoda</taxon>
        <taxon>Insecta</taxon>
        <taxon>Pterygota</taxon>
        <taxon>Neoptera</taxon>
        <taxon>Paraneoptera</taxon>
        <taxon>Hemiptera</taxon>
        <taxon>Auchenorrhyncha</taxon>
        <taxon>Membracoidea</taxon>
        <taxon>Cicadellidae</taxon>
        <taxon>Cicadellinae</taxon>
        <taxon>Proconiini</taxon>
        <taxon>Homalodisca</taxon>
    </lineage>
</organism>
<gene>
    <name evidence="2" type="primary">ND6</name>
</gene>
<keyword evidence="1" id="KW-1133">Transmembrane helix</keyword>
<dbReference type="KEGG" id="hvi:3332281"/>
<feature type="transmembrane region" description="Helical" evidence="1">
    <location>
        <begin position="129"/>
        <end position="150"/>
    </location>
</feature>
<name>Q5FYG1_HOMVI</name>
<sequence length="163" mass="19207">MKITLLKIMIIIPMMLILLKNPMSMGMMLIVQTLFMCMLMNKMMITTWFMMITFLMMIGGLMILFMYMSSIASNEKFKLNMNMTLTMIIFIIISDEMMNENQVMDKLELSENNPMEKISMIKLYNEKSMIITMIMVMFLLLTMISTTKIVKLHEGPLRKKTYE</sequence>